<proteinExistence type="predicted"/>
<evidence type="ECO:0000313" key="2">
    <source>
        <dbReference type="EnsemblPlants" id="TuG1812G0600002852.01.T02"/>
    </source>
</evidence>
<dbReference type="EnsemblPlants" id="TuG1812G0600002852.01.T01">
    <property type="protein sequence ID" value="TuG1812G0600002852.01.T01"/>
    <property type="gene ID" value="TuG1812G0600002852.01"/>
</dbReference>
<dbReference type="EnsemblPlants" id="TuG1812G0600002852.01.T03">
    <property type="protein sequence ID" value="TuG1812G0600002852.01.T03"/>
    <property type="gene ID" value="TuG1812G0600002852.01"/>
</dbReference>
<organism evidence="2 3">
    <name type="scientific">Triticum urartu</name>
    <name type="common">Red wild einkorn</name>
    <name type="synonym">Crithodium urartu</name>
    <dbReference type="NCBI Taxonomy" id="4572"/>
    <lineage>
        <taxon>Eukaryota</taxon>
        <taxon>Viridiplantae</taxon>
        <taxon>Streptophyta</taxon>
        <taxon>Embryophyta</taxon>
        <taxon>Tracheophyta</taxon>
        <taxon>Spermatophyta</taxon>
        <taxon>Magnoliopsida</taxon>
        <taxon>Liliopsida</taxon>
        <taxon>Poales</taxon>
        <taxon>Poaceae</taxon>
        <taxon>BOP clade</taxon>
        <taxon>Pooideae</taxon>
        <taxon>Triticodae</taxon>
        <taxon>Triticeae</taxon>
        <taxon>Triticinae</taxon>
        <taxon>Triticum</taxon>
    </lineage>
</organism>
<dbReference type="EnsemblPlants" id="TuG1812G0600002852.01.T02">
    <property type="protein sequence ID" value="TuG1812G0600002852.01.T02"/>
    <property type="gene ID" value="TuG1812G0600002852.01"/>
</dbReference>
<dbReference type="Gramene" id="TuG1812G0600002852.01.T01">
    <property type="protein sequence ID" value="TuG1812G0600002852.01.T01"/>
    <property type="gene ID" value="TuG1812G0600002852.01"/>
</dbReference>
<accession>A0A8R7QQ49</accession>
<protein>
    <submittedName>
        <fullName evidence="2">Uncharacterized protein</fullName>
    </submittedName>
</protein>
<keyword evidence="3" id="KW-1185">Reference proteome</keyword>
<dbReference type="Proteomes" id="UP000015106">
    <property type="component" value="Chromosome 6"/>
</dbReference>
<reference evidence="2" key="2">
    <citation type="submission" date="2018-03" db="EMBL/GenBank/DDBJ databases">
        <title>The Triticum urartu genome reveals the dynamic nature of wheat genome evolution.</title>
        <authorList>
            <person name="Ling H."/>
            <person name="Ma B."/>
            <person name="Shi X."/>
            <person name="Liu H."/>
            <person name="Dong L."/>
            <person name="Sun H."/>
            <person name="Cao Y."/>
            <person name="Gao Q."/>
            <person name="Zheng S."/>
            <person name="Li Y."/>
            <person name="Yu Y."/>
            <person name="Du H."/>
            <person name="Qi M."/>
            <person name="Li Y."/>
            <person name="Yu H."/>
            <person name="Cui Y."/>
            <person name="Wang N."/>
            <person name="Chen C."/>
            <person name="Wu H."/>
            <person name="Zhao Y."/>
            <person name="Zhang J."/>
            <person name="Li Y."/>
            <person name="Zhou W."/>
            <person name="Zhang B."/>
            <person name="Hu W."/>
            <person name="Eijk M."/>
            <person name="Tang J."/>
            <person name="Witsenboer H."/>
            <person name="Zhao S."/>
            <person name="Li Z."/>
            <person name="Zhang A."/>
            <person name="Wang D."/>
            <person name="Liang C."/>
        </authorList>
    </citation>
    <scope>NUCLEOTIDE SEQUENCE [LARGE SCALE GENOMIC DNA]</scope>
    <source>
        <strain evidence="2">cv. G1812</strain>
    </source>
</reference>
<evidence type="ECO:0000313" key="3">
    <source>
        <dbReference type="Proteomes" id="UP000015106"/>
    </source>
</evidence>
<evidence type="ECO:0000256" key="1">
    <source>
        <dbReference type="SAM" id="MobiDB-lite"/>
    </source>
</evidence>
<dbReference type="Gramene" id="TuG1812G0600002852.01.T02">
    <property type="protein sequence ID" value="TuG1812G0600002852.01.T02"/>
    <property type="gene ID" value="TuG1812G0600002852.01"/>
</dbReference>
<sequence length="112" mass="12552">MRGAAAATSMRMRRAATAPLFFAARRPAASARSFASYSRAVQRRPEDEFEAQWSFQHTMSGEAAVLTCLICSPYLRSIRRQMHTRRRHGGSDPEAPSLLPSGCISPWPEERK</sequence>
<feature type="region of interest" description="Disordered" evidence="1">
    <location>
        <begin position="82"/>
        <end position="112"/>
    </location>
</feature>
<reference evidence="3" key="1">
    <citation type="journal article" date="2013" name="Nature">
        <title>Draft genome of the wheat A-genome progenitor Triticum urartu.</title>
        <authorList>
            <person name="Ling H.Q."/>
            <person name="Zhao S."/>
            <person name="Liu D."/>
            <person name="Wang J."/>
            <person name="Sun H."/>
            <person name="Zhang C."/>
            <person name="Fan H."/>
            <person name="Li D."/>
            <person name="Dong L."/>
            <person name="Tao Y."/>
            <person name="Gao C."/>
            <person name="Wu H."/>
            <person name="Li Y."/>
            <person name="Cui Y."/>
            <person name="Guo X."/>
            <person name="Zheng S."/>
            <person name="Wang B."/>
            <person name="Yu K."/>
            <person name="Liang Q."/>
            <person name="Yang W."/>
            <person name="Lou X."/>
            <person name="Chen J."/>
            <person name="Feng M."/>
            <person name="Jian J."/>
            <person name="Zhang X."/>
            <person name="Luo G."/>
            <person name="Jiang Y."/>
            <person name="Liu J."/>
            <person name="Wang Z."/>
            <person name="Sha Y."/>
            <person name="Zhang B."/>
            <person name="Wu H."/>
            <person name="Tang D."/>
            <person name="Shen Q."/>
            <person name="Xue P."/>
            <person name="Zou S."/>
            <person name="Wang X."/>
            <person name="Liu X."/>
            <person name="Wang F."/>
            <person name="Yang Y."/>
            <person name="An X."/>
            <person name="Dong Z."/>
            <person name="Zhang K."/>
            <person name="Zhang X."/>
            <person name="Luo M.C."/>
            <person name="Dvorak J."/>
            <person name="Tong Y."/>
            <person name="Wang J."/>
            <person name="Yang H."/>
            <person name="Li Z."/>
            <person name="Wang D."/>
            <person name="Zhang A."/>
            <person name="Wang J."/>
        </authorList>
    </citation>
    <scope>NUCLEOTIDE SEQUENCE</scope>
    <source>
        <strain evidence="3">cv. G1812</strain>
    </source>
</reference>
<reference evidence="2" key="3">
    <citation type="submission" date="2022-06" db="UniProtKB">
        <authorList>
            <consortium name="EnsemblPlants"/>
        </authorList>
    </citation>
    <scope>IDENTIFICATION</scope>
</reference>
<name>A0A8R7QQ49_TRIUA</name>
<dbReference type="Gramene" id="TuG1812G0600002852.01.T03">
    <property type="protein sequence ID" value="TuG1812G0600002852.01.T03"/>
    <property type="gene ID" value="TuG1812G0600002852.01"/>
</dbReference>
<dbReference type="AlphaFoldDB" id="A0A8R7QQ49"/>